<keyword evidence="5" id="KW-1185">Reference proteome</keyword>
<feature type="region of interest" description="Disordered" evidence="1">
    <location>
        <begin position="127"/>
        <end position="150"/>
    </location>
</feature>
<dbReference type="SUPFAM" id="SSF52540">
    <property type="entry name" value="P-loop containing nucleoside triphosphate hydrolases"/>
    <property type="match status" value="1"/>
</dbReference>
<dbReference type="OrthoDB" id="475595at2"/>
<evidence type="ECO:0000313" key="5">
    <source>
        <dbReference type="Proteomes" id="UP000010471"/>
    </source>
</evidence>
<feature type="compositionally biased region" description="Basic and acidic residues" evidence="1">
    <location>
        <begin position="127"/>
        <end position="147"/>
    </location>
</feature>
<dbReference type="GO" id="GO:0043531">
    <property type="term" value="F:ADP binding"/>
    <property type="evidence" value="ECO:0007669"/>
    <property type="project" value="InterPro"/>
</dbReference>
<organism evidence="4 5">
    <name type="scientific">Allocoleopsis franciscana PCC 7113</name>
    <dbReference type="NCBI Taxonomy" id="1173027"/>
    <lineage>
        <taxon>Bacteria</taxon>
        <taxon>Bacillati</taxon>
        <taxon>Cyanobacteriota</taxon>
        <taxon>Cyanophyceae</taxon>
        <taxon>Coleofasciculales</taxon>
        <taxon>Coleofasciculaceae</taxon>
        <taxon>Allocoleopsis</taxon>
        <taxon>Allocoleopsis franciscana</taxon>
    </lineage>
</organism>
<dbReference type="EMBL" id="CP003630">
    <property type="protein sequence ID" value="AFZ21737.1"/>
    <property type="molecule type" value="Genomic_DNA"/>
</dbReference>
<protein>
    <submittedName>
        <fullName evidence="4">NB-ARC domain-containing protein</fullName>
    </submittedName>
</protein>
<dbReference type="Gene3D" id="3.40.50.300">
    <property type="entry name" value="P-loop containing nucleotide triphosphate hydrolases"/>
    <property type="match status" value="1"/>
</dbReference>
<dbReference type="eggNOG" id="COG3903">
    <property type="taxonomic scope" value="Bacteria"/>
</dbReference>
<dbReference type="Pfam" id="PF00931">
    <property type="entry name" value="NB-ARC"/>
    <property type="match status" value="1"/>
</dbReference>
<dbReference type="InterPro" id="IPR045434">
    <property type="entry name" value="EAD4"/>
</dbReference>
<dbReference type="Pfam" id="PF19959">
    <property type="entry name" value="EAD4"/>
    <property type="match status" value="1"/>
</dbReference>
<dbReference type="PANTHER" id="PTHR36766">
    <property type="entry name" value="PLANT BROAD-SPECTRUM MILDEW RESISTANCE PROTEIN RPW8"/>
    <property type="match status" value="1"/>
</dbReference>
<dbReference type="Proteomes" id="UP000010471">
    <property type="component" value="Chromosome"/>
</dbReference>
<dbReference type="PATRIC" id="fig|1173027.3.peg.6799"/>
<dbReference type="PANTHER" id="PTHR36766:SF30">
    <property type="entry name" value="TIR-NBS TYPE DISEASE RESISTANCE PROTEIN-RELATED"/>
    <property type="match status" value="1"/>
</dbReference>
<evidence type="ECO:0000259" key="3">
    <source>
        <dbReference type="Pfam" id="PF19959"/>
    </source>
</evidence>
<dbReference type="PRINTS" id="PR00364">
    <property type="entry name" value="DISEASERSIST"/>
</dbReference>
<proteinExistence type="predicted"/>
<dbReference type="KEGG" id="mic:Mic7113_6144"/>
<dbReference type="STRING" id="1173027.Mic7113_6144"/>
<dbReference type="InterPro" id="IPR002182">
    <property type="entry name" value="NB-ARC"/>
</dbReference>
<dbReference type="InterPro" id="IPR027417">
    <property type="entry name" value="P-loop_NTPase"/>
</dbReference>
<feature type="domain" description="Effector-associated" evidence="3">
    <location>
        <begin position="7"/>
        <end position="127"/>
    </location>
</feature>
<name>K9WQA9_9CYAN</name>
<accession>K9WQA9</accession>
<gene>
    <name evidence="4" type="ORF">Mic7113_6144</name>
</gene>
<evidence type="ECO:0000313" key="4">
    <source>
        <dbReference type="EMBL" id="AFZ21737.1"/>
    </source>
</evidence>
<dbReference type="HOGENOM" id="CLU_025923_1_0_3"/>
<feature type="domain" description="NB-ARC" evidence="2">
    <location>
        <begin position="179"/>
        <end position="280"/>
    </location>
</feature>
<sequence>MARPNYGPQAKQRTKRLLEALLAYANHELEDAERLKIQSNWNSEKSLIVKTKIRFLSELTALAPPGGKLNSEQIKEALHRLEDFLGILEDNRVKTQGADDWHFTLKLWYGRHDQQANLKRLEVEWERRREQKPKGEEREGTKADSRESTSAIQNLKSKIPNQIDWGEAPEVSSFYGRTEELHQLEQWIVHERCKLIALLGIGGIGKTTLAVMFTEQIQEQFECVVWRSLKSAPPIQTLLESLLQSLSQGKETLVSEDVHQSISQLLHYLRQRRCLVILDEFEAILSSHEGQTSPQLGQYQEGYEGYGELLRRVGGERHQSCILLTSREKPGEITGLEGETLPVHSHLLWGLQAKDAIDIFKERGFSGSENGLIQLIHLYGGNPLALKVIITMIQEICNGNISYFLQQNTLVLSDRLRTLLKQQVNRLSELEKEVVYWLAIERQPISLSRLREDLLLPPSQSRLLEALASLERRSLIEKVTPAPLEKMAEGGETLFTLQPLVMKYAIEEFIEQALDEIDAVLETQDFEPFKLLRNHSLIKPNSPSNPDSRGDRSIAPTQMVTRLKNGLQQMFRCDDNLIAEEISAILPLLRGKSAITVGYAGGNLLKLFEALGINSDAYDWQDIPMR</sequence>
<dbReference type="AlphaFoldDB" id="K9WQA9"/>
<reference evidence="4 5" key="1">
    <citation type="submission" date="2012-06" db="EMBL/GenBank/DDBJ databases">
        <title>Finished chromosome of genome of Microcoleus sp. PCC 7113.</title>
        <authorList>
            <consortium name="US DOE Joint Genome Institute"/>
            <person name="Gugger M."/>
            <person name="Coursin T."/>
            <person name="Rippka R."/>
            <person name="Tandeau De Marsac N."/>
            <person name="Huntemann M."/>
            <person name="Wei C.-L."/>
            <person name="Han J."/>
            <person name="Detter J.C."/>
            <person name="Han C."/>
            <person name="Tapia R."/>
            <person name="Chen A."/>
            <person name="Kyrpides N."/>
            <person name="Mavromatis K."/>
            <person name="Markowitz V."/>
            <person name="Szeto E."/>
            <person name="Ivanova N."/>
            <person name="Pagani I."/>
            <person name="Pati A."/>
            <person name="Goodwin L."/>
            <person name="Nordberg H.P."/>
            <person name="Cantor M.N."/>
            <person name="Hua S.X."/>
            <person name="Woyke T."/>
            <person name="Kerfeld C.A."/>
        </authorList>
    </citation>
    <scope>NUCLEOTIDE SEQUENCE [LARGE SCALE GENOMIC DNA]</scope>
    <source>
        <strain evidence="4 5">PCC 7113</strain>
    </source>
</reference>
<dbReference type="RefSeq" id="WP_015185866.1">
    <property type="nucleotide sequence ID" value="NC_019738.1"/>
</dbReference>
<evidence type="ECO:0000259" key="2">
    <source>
        <dbReference type="Pfam" id="PF00931"/>
    </source>
</evidence>
<evidence type="ECO:0000256" key="1">
    <source>
        <dbReference type="SAM" id="MobiDB-lite"/>
    </source>
</evidence>